<feature type="transmembrane region" description="Helical" evidence="1">
    <location>
        <begin position="164"/>
        <end position="186"/>
    </location>
</feature>
<gene>
    <name evidence="2" type="ORF">GGQ01_002119</name>
</gene>
<protein>
    <submittedName>
        <fullName evidence="2">ABC-type transport system involved in multi-copper enzyme maturation permease subunit</fullName>
    </submittedName>
</protein>
<feature type="transmembrane region" description="Helical" evidence="1">
    <location>
        <begin position="256"/>
        <end position="278"/>
    </location>
</feature>
<dbReference type="PANTHER" id="PTHR43471:SF10">
    <property type="entry name" value="SLL1107 PROTEIN"/>
    <property type="match status" value="1"/>
</dbReference>
<evidence type="ECO:0000313" key="3">
    <source>
        <dbReference type="Proteomes" id="UP001155040"/>
    </source>
</evidence>
<feature type="transmembrane region" description="Helical" evidence="1">
    <location>
        <begin position="126"/>
        <end position="152"/>
    </location>
</feature>
<feature type="transmembrane region" description="Helical" evidence="1">
    <location>
        <begin position="20"/>
        <end position="39"/>
    </location>
</feature>
<dbReference type="AlphaFoldDB" id="A0A9X2UMD8"/>
<name>A0A9X2UMD8_9BACT</name>
<dbReference type="GO" id="GO:0140359">
    <property type="term" value="F:ABC-type transporter activity"/>
    <property type="evidence" value="ECO:0007669"/>
    <property type="project" value="InterPro"/>
</dbReference>
<reference evidence="2" key="1">
    <citation type="submission" date="2022-08" db="EMBL/GenBank/DDBJ databases">
        <title>Genomic Encyclopedia of Type Strains, Phase V (KMG-V): Genome sequencing to study the core and pangenomes of soil and plant-associated prokaryotes.</title>
        <authorList>
            <person name="Whitman W."/>
        </authorList>
    </citation>
    <scope>NUCLEOTIDE SEQUENCE</scope>
    <source>
        <strain evidence="2">SP3012</strain>
    </source>
</reference>
<proteinExistence type="predicted"/>
<dbReference type="GO" id="GO:0005886">
    <property type="term" value="C:plasma membrane"/>
    <property type="evidence" value="ECO:0007669"/>
    <property type="project" value="UniProtKB-SubCell"/>
</dbReference>
<evidence type="ECO:0000313" key="2">
    <source>
        <dbReference type="EMBL" id="MCS4037040.1"/>
    </source>
</evidence>
<dbReference type="RefSeq" id="WP_259067696.1">
    <property type="nucleotide sequence ID" value="NZ_JANTZC010000009.1"/>
</dbReference>
<keyword evidence="1" id="KW-0812">Transmembrane</keyword>
<sequence>MRPLFGLVLITFRELWARKIVLGLFIVSSLVLLAVTFALNLDVVEGSLAGIRLFGQEAAPEDMSGEDAPPLTLSRVVVAVESVVAGVAYWIGILLALFASASLFPDLQSDGRVELLLSKPIGRLNVLLGHMLGVWSAIGILAVYLLGGVWVIMSLKTGVWNPRFLFSLLLVVGMFAVMYAAVMLMGIWTESTALGLIVSYGLIFVSMVLAAADQIGPTLGPVGRPVFWGLYHGLPNFTEVTQIVSTLAKGESVSSWYPFVSSLLFGGAAYAVTGYWFVRRDF</sequence>
<evidence type="ECO:0000256" key="1">
    <source>
        <dbReference type="SAM" id="Phobius"/>
    </source>
</evidence>
<keyword evidence="1" id="KW-0472">Membrane</keyword>
<accession>A0A9X2UMD8</accession>
<organism evidence="2 3">
    <name type="scientific">Salinibacter ruber</name>
    <dbReference type="NCBI Taxonomy" id="146919"/>
    <lineage>
        <taxon>Bacteria</taxon>
        <taxon>Pseudomonadati</taxon>
        <taxon>Rhodothermota</taxon>
        <taxon>Rhodothermia</taxon>
        <taxon>Rhodothermales</taxon>
        <taxon>Salinibacteraceae</taxon>
        <taxon>Salinibacter</taxon>
    </lineage>
</organism>
<feature type="transmembrane region" description="Helical" evidence="1">
    <location>
        <begin position="87"/>
        <end position="105"/>
    </location>
</feature>
<dbReference type="Proteomes" id="UP001155040">
    <property type="component" value="Unassembled WGS sequence"/>
</dbReference>
<feature type="transmembrane region" description="Helical" evidence="1">
    <location>
        <begin position="193"/>
        <end position="212"/>
    </location>
</feature>
<comment type="caution">
    <text evidence="2">The sequence shown here is derived from an EMBL/GenBank/DDBJ whole genome shotgun (WGS) entry which is preliminary data.</text>
</comment>
<dbReference type="PANTHER" id="PTHR43471">
    <property type="entry name" value="ABC TRANSPORTER PERMEASE"/>
    <property type="match status" value="1"/>
</dbReference>
<keyword evidence="1" id="KW-1133">Transmembrane helix</keyword>
<dbReference type="EMBL" id="JANUBF010000013">
    <property type="protein sequence ID" value="MCS4037040.1"/>
    <property type="molecule type" value="Genomic_DNA"/>
</dbReference>